<feature type="transmembrane region" description="Helical" evidence="2">
    <location>
        <begin position="115"/>
        <end position="135"/>
    </location>
</feature>
<dbReference type="Proteomes" id="UP001218218">
    <property type="component" value="Unassembled WGS sequence"/>
</dbReference>
<keyword evidence="5" id="KW-1185">Reference proteome</keyword>
<dbReference type="EMBL" id="JARIHO010000008">
    <property type="protein sequence ID" value="KAJ7356594.1"/>
    <property type="molecule type" value="Genomic_DNA"/>
</dbReference>
<feature type="transmembrane region" description="Helical" evidence="2">
    <location>
        <begin position="66"/>
        <end position="90"/>
    </location>
</feature>
<evidence type="ECO:0000259" key="3">
    <source>
        <dbReference type="Pfam" id="PF20151"/>
    </source>
</evidence>
<sequence>MSQPLAVGSGHPPPSPVRSDRAPNALQGSALAALIWVGYDSVLTLDREVASVWRSPWSVTKCLYLFLRYNSLAALAFYFVETLGTTPFIVMLDLPQSNPHISAEPCLRSLNCNRTEILCVLMGEALILLRINALYGWERKWVICTVFSFLCEAIVGIVTTVVTLQGGSGALAGSTNILDCSSVAQDVPDVNIGMWCTSILVVCIYFAMIFRKTQDLAIENSKTMWQILWASDLLPTIHLCLKDACAYFLVVFGNDPVLLSRRIACPDPTTAAVLLMNLVLITAKLGYAQIGTPWLIATYTVASTRIFLNLKNLGLRSSQYNSATWSEFERASVLDFREVVPEL</sequence>
<proteinExistence type="predicted"/>
<feature type="region of interest" description="Disordered" evidence="1">
    <location>
        <begin position="1"/>
        <end position="21"/>
    </location>
</feature>
<dbReference type="InterPro" id="IPR045340">
    <property type="entry name" value="DUF6533"/>
</dbReference>
<organism evidence="4 5">
    <name type="scientific">Mycena albidolilacea</name>
    <dbReference type="NCBI Taxonomy" id="1033008"/>
    <lineage>
        <taxon>Eukaryota</taxon>
        <taxon>Fungi</taxon>
        <taxon>Dikarya</taxon>
        <taxon>Basidiomycota</taxon>
        <taxon>Agaricomycotina</taxon>
        <taxon>Agaricomycetes</taxon>
        <taxon>Agaricomycetidae</taxon>
        <taxon>Agaricales</taxon>
        <taxon>Marasmiineae</taxon>
        <taxon>Mycenaceae</taxon>
        <taxon>Mycena</taxon>
    </lineage>
</organism>
<evidence type="ECO:0000256" key="2">
    <source>
        <dbReference type="SAM" id="Phobius"/>
    </source>
</evidence>
<accession>A0AAD7AEA1</accession>
<comment type="caution">
    <text evidence="4">The sequence shown here is derived from an EMBL/GenBank/DDBJ whole genome shotgun (WGS) entry which is preliminary data.</text>
</comment>
<dbReference type="AlphaFoldDB" id="A0AAD7AEA1"/>
<evidence type="ECO:0000313" key="4">
    <source>
        <dbReference type="EMBL" id="KAJ7356594.1"/>
    </source>
</evidence>
<gene>
    <name evidence="4" type="ORF">DFH08DRAFT_953931</name>
</gene>
<keyword evidence="2" id="KW-0812">Transmembrane</keyword>
<evidence type="ECO:0000256" key="1">
    <source>
        <dbReference type="SAM" id="MobiDB-lite"/>
    </source>
</evidence>
<feature type="domain" description="DUF6533" evidence="3">
    <location>
        <begin position="30"/>
        <end position="72"/>
    </location>
</feature>
<protein>
    <recommendedName>
        <fullName evidence="3">DUF6533 domain-containing protein</fullName>
    </recommendedName>
</protein>
<feature type="transmembrane region" description="Helical" evidence="2">
    <location>
        <begin position="192"/>
        <end position="210"/>
    </location>
</feature>
<dbReference type="Pfam" id="PF20151">
    <property type="entry name" value="DUF6533"/>
    <property type="match status" value="1"/>
</dbReference>
<evidence type="ECO:0000313" key="5">
    <source>
        <dbReference type="Proteomes" id="UP001218218"/>
    </source>
</evidence>
<keyword evidence="2" id="KW-0472">Membrane</keyword>
<name>A0AAD7AEA1_9AGAR</name>
<keyword evidence="2" id="KW-1133">Transmembrane helix</keyword>
<feature type="transmembrane region" description="Helical" evidence="2">
    <location>
        <begin position="142"/>
        <end position="164"/>
    </location>
</feature>
<reference evidence="4" key="1">
    <citation type="submission" date="2023-03" db="EMBL/GenBank/DDBJ databases">
        <title>Massive genome expansion in bonnet fungi (Mycena s.s.) driven by repeated elements and novel gene families across ecological guilds.</title>
        <authorList>
            <consortium name="Lawrence Berkeley National Laboratory"/>
            <person name="Harder C.B."/>
            <person name="Miyauchi S."/>
            <person name="Viragh M."/>
            <person name="Kuo A."/>
            <person name="Thoen E."/>
            <person name="Andreopoulos B."/>
            <person name="Lu D."/>
            <person name="Skrede I."/>
            <person name="Drula E."/>
            <person name="Henrissat B."/>
            <person name="Morin E."/>
            <person name="Kohler A."/>
            <person name="Barry K."/>
            <person name="LaButti K."/>
            <person name="Morin E."/>
            <person name="Salamov A."/>
            <person name="Lipzen A."/>
            <person name="Mereny Z."/>
            <person name="Hegedus B."/>
            <person name="Baldrian P."/>
            <person name="Stursova M."/>
            <person name="Weitz H."/>
            <person name="Taylor A."/>
            <person name="Grigoriev I.V."/>
            <person name="Nagy L.G."/>
            <person name="Martin F."/>
            <person name="Kauserud H."/>
        </authorList>
    </citation>
    <scope>NUCLEOTIDE SEQUENCE</scope>
    <source>
        <strain evidence="4">CBHHK002</strain>
    </source>
</reference>